<accession>A0A0N5D0B2</accession>
<dbReference type="InterPro" id="IPR000560">
    <property type="entry name" value="His_Pase_clade-2"/>
</dbReference>
<proteinExistence type="inferred from homology"/>
<sequence>MVAEASVNATISPEMYTLISSTSASPTTVTKINILPLPLLKSAITVNTISKEHAETTAKNLQLVTTAVKQSVTALHKAETLPRDQVQKATITEEFTVKATTDEKPVIQSQTEAVLSTTLTNAAVTEPTKITVLQAPTSVTNIGLQTPLASIRSMTVPEISTTTIRTLANLENMLATPTNIDIAVEGIMSETDVVRATSSVMTAVSSQAQTIPSPSATTDTSVIPSLTTPTLSMTETTLNVLSSEIPSHLAKIFTKTTVIPTLLPSLPHLAVETMSVTEATTTSKTNSKTSVTTLETLIPDEISNIRIINDSKMLERKQSEAELIFLYTIWRHGDRAPLSIYPTDPYRESTWPNGLGELTEIGMRQLFKIGRRMKQQYINCTPSFLSKNYNHREIYLRSTNVNRSLVSAMALAAGMFSNGIAGKDYPRMEDEEEWPHGWIPIPIHTKDVKYDYSANPFRRCHRAQFLEQQGFELLMYISNVTGNRKLKPEQNLYHVYDTLIVERFHNLIQPKWFTTQIEKEMKVLRMELRKYNELIRLRGGAILAEIINRLIKKWKCIKKADRECFWYRKIKFYGLSAHDTTLAALLTALEANVKDADINGPQYGATATFELYRVNNKPYIKFLYSNIYSDAPRAMTHLVPECSSTFDLCPLRKFVTGRRRFLPVNIKKECNIKRNRIQRS</sequence>
<dbReference type="Pfam" id="PF00328">
    <property type="entry name" value="His_Phos_2"/>
    <property type="match status" value="1"/>
</dbReference>
<dbReference type="InterPro" id="IPR029033">
    <property type="entry name" value="His_PPase_superfam"/>
</dbReference>
<dbReference type="InterPro" id="IPR033379">
    <property type="entry name" value="Acid_Pase_AS"/>
</dbReference>
<dbReference type="PANTHER" id="PTHR11567:SF198">
    <property type="entry name" value="HISTIDINE ACID PHOSPHATASE"/>
    <property type="match status" value="1"/>
</dbReference>
<dbReference type="OrthoDB" id="258392at2759"/>
<evidence type="ECO:0000313" key="3">
    <source>
        <dbReference type="EMBL" id="VDN03547.1"/>
    </source>
</evidence>
<dbReference type="STRING" id="103827.A0A0N5D0B2"/>
<dbReference type="PROSITE" id="PS00616">
    <property type="entry name" value="HIS_ACID_PHOSPHAT_1"/>
    <property type="match status" value="1"/>
</dbReference>
<keyword evidence="4" id="KW-1185">Reference proteome</keyword>
<reference evidence="3 4" key="2">
    <citation type="submission" date="2018-11" db="EMBL/GenBank/DDBJ databases">
        <authorList>
            <consortium name="Pathogen Informatics"/>
        </authorList>
    </citation>
    <scope>NUCLEOTIDE SEQUENCE [LARGE SCALE GENOMIC DNA]</scope>
</reference>
<protein>
    <submittedName>
        <fullName evidence="5">Lysosomal acid phosphatase</fullName>
    </submittedName>
</protein>
<comment type="similarity">
    <text evidence="2">Belongs to the histidine acid phosphatase family.</text>
</comment>
<dbReference type="Gene3D" id="3.40.50.1240">
    <property type="entry name" value="Phosphoglycerate mutase-like"/>
    <property type="match status" value="1"/>
</dbReference>
<dbReference type="CDD" id="cd07061">
    <property type="entry name" value="HP_HAP_like"/>
    <property type="match status" value="1"/>
</dbReference>
<dbReference type="GO" id="GO:0003993">
    <property type="term" value="F:acid phosphatase activity"/>
    <property type="evidence" value="ECO:0007669"/>
    <property type="project" value="UniProtKB-EC"/>
</dbReference>
<dbReference type="PROSITE" id="PS00778">
    <property type="entry name" value="HIS_ACID_PHOSPHAT_2"/>
    <property type="match status" value="1"/>
</dbReference>
<name>A0A0N5D0B2_THECL</name>
<dbReference type="SUPFAM" id="SSF53254">
    <property type="entry name" value="Phosphoglycerate mutase-like"/>
    <property type="match status" value="1"/>
</dbReference>
<comment type="catalytic activity">
    <reaction evidence="1">
        <text>a phosphate monoester + H2O = an alcohol + phosphate</text>
        <dbReference type="Rhea" id="RHEA:15017"/>
        <dbReference type="ChEBI" id="CHEBI:15377"/>
        <dbReference type="ChEBI" id="CHEBI:30879"/>
        <dbReference type="ChEBI" id="CHEBI:43474"/>
        <dbReference type="ChEBI" id="CHEBI:67140"/>
        <dbReference type="EC" id="3.1.3.2"/>
    </reaction>
</comment>
<organism evidence="5">
    <name type="scientific">Thelazia callipaeda</name>
    <name type="common">Oriental eyeworm</name>
    <name type="synonym">Parasitic nematode</name>
    <dbReference type="NCBI Taxonomy" id="103827"/>
    <lineage>
        <taxon>Eukaryota</taxon>
        <taxon>Metazoa</taxon>
        <taxon>Ecdysozoa</taxon>
        <taxon>Nematoda</taxon>
        <taxon>Chromadorea</taxon>
        <taxon>Rhabditida</taxon>
        <taxon>Spirurina</taxon>
        <taxon>Spiruromorpha</taxon>
        <taxon>Thelazioidea</taxon>
        <taxon>Thelaziidae</taxon>
        <taxon>Thelazia</taxon>
    </lineage>
</organism>
<dbReference type="EMBL" id="UYYF01004399">
    <property type="protein sequence ID" value="VDN03547.1"/>
    <property type="molecule type" value="Genomic_DNA"/>
</dbReference>
<evidence type="ECO:0000256" key="2">
    <source>
        <dbReference type="ARBA" id="ARBA00005375"/>
    </source>
</evidence>
<dbReference type="InterPro" id="IPR050645">
    <property type="entry name" value="Histidine_acid_phosphatase"/>
</dbReference>
<evidence type="ECO:0000313" key="5">
    <source>
        <dbReference type="WBParaSite" id="TCLT_0000622701-mRNA-1"/>
    </source>
</evidence>
<evidence type="ECO:0000256" key="1">
    <source>
        <dbReference type="ARBA" id="ARBA00000032"/>
    </source>
</evidence>
<dbReference type="PANTHER" id="PTHR11567">
    <property type="entry name" value="ACID PHOSPHATASE-RELATED"/>
    <property type="match status" value="1"/>
</dbReference>
<dbReference type="WBParaSite" id="TCLT_0000622701-mRNA-1">
    <property type="protein sequence ID" value="TCLT_0000622701-mRNA-1"/>
    <property type="gene ID" value="TCLT_0000622701"/>
</dbReference>
<dbReference type="AlphaFoldDB" id="A0A0N5D0B2"/>
<evidence type="ECO:0000313" key="4">
    <source>
        <dbReference type="Proteomes" id="UP000276776"/>
    </source>
</evidence>
<gene>
    <name evidence="3" type="ORF">TCLT_LOCUS6216</name>
</gene>
<reference evidence="5" key="1">
    <citation type="submission" date="2017-02" db="UniProtKB">
        <authorList>
            <consortium name="WormBaseParasite"/>
        </authorList>
    </citation>
    <scope>IDENTIFICATION</scope>
</reference>
<dbReference type="Proteomes" id="UP000276776">
    <property type="component" value="Unassembled WGS sequence"/>
</dbReference>